<dbReference type="EC" id="3.2.1.26" evidence="2"/>
<dbReference type="GO" id="GO:0016787">
    <property type="term" value="F:hydrolase activity"/>
    <property type="evidence" value="ECO:0007669"/>
    <property type="project" value="UniProtKB-KW"/>
</dbReference>
<dbReference type="EMBL" id="BAABCJ010000002">
    <property type="protein sequence ID" value="GAA3700709.1"/>
    <property type="molecule type" value="Genomic_DNA"/>
</dbReference>
<dbReference type="PANTHER" id="PTHR43101">
    <property type="entry name" value="BETA-FRUCTOSIDASE"/>
    <property type="match status" value="1"/>
</dbReference>
<dbReference type="InterPro" id="IPR018053">
    <property type="entry name" value="Glyco_hydro_32_AS"/>
</dbReference>
<evidence type="ECO:0000256" key="1">
    <source>
        <dbReference type="ARBA" id="ARBA00009902"/>
    </source>
</evidence>
<protein>
    <recommendedName>
        <fullName evidence="2">beta-fructofuranosidase</fullName>
        <ecNumber evidence="2">3.2.1.26</ecNumber>
    </recommendedName>
</protein>
<dbReference type="SMART" id="SM00640">
    <property type="entry name" value="Glyco_32"/>
    <property type="match status" value="1"/>
</dbReference>
<dbReference type="SUPFAM" id="SSF49899">
    <property type="entry name" value="Concanavalin A-like lectins/glucanases"/>
    <property type="match status" value="1"/>
</dbReference>
<feature type="compositionally biased region" description="Low complexity" evidence="5">
    <location>
        <begin position="1"/>
        <end position="16"/>
    </location>
</feature>
<dbReference type="CDD" id="cd08996">
    <property type="entry name" value="GH32_FFase"/>
    <property type="match status" value="1"/>
</dbReference>
<keyword evidence="4" id="KW-0326">Glycosidase</keyword>
<name>A0ABP7D4U4_9MICC</name>
<comment type="caution">
    <text evidence="7">The sequence shown here is derived from an EMBL/GenBank/DDBJ whole genome shotgun (WGS) entry which is preliminary data.</text>
</comment>
<dbReference type="InterPro" id="IPR013148">
    <property type="entry name" value="Glyco_hydro_32_N"/>
</dbReference>
<evidence type="ECO:0000256" key="5">
    <source>
        <dbReference type="SAM" id="MobiDB-lite"/>
    </source>
</evidence>
<dbReference type="Proteomes" id="UP001501536">
    <property type="component" value="Unassembled WGS sequence"/>
</dbReference>
<evidence type="ECO:0000256" key="2">
    <source>
        <dbReference type="ARBA" id="ARBA00012758"/>
    </source>
</evidence>
<dbReference type="Gene3D" id="2.115.10.20">
    <property type="entry name" value="Glycosyl hydrolase domain, family 43"/>
    <property type="match status" value="1"/>
</dbReference>
<keyword evidence="3 7" id="KW-0378">Hydrolase</keyword>
<dbReference type="InterPro" id="IPR013320">
    <property type="entry name" value="ConA-like_dom_sf"/>
</dbReference>
<accession>A0ABP7D4U4</accession>
<dbReference type="Pfam" id="PF00251">
    <property type="entry name" value="Glyco_hydro_32N"/>
    <property type="match status" value="1"/>
</dbReference>
<evidence type="ECO:0000259" key="6">
    <source>
        <dbReference type="Pfam" id="PF00251"/>
    </source>
</evidence>
<dbReference type="InterPro" id="IPR023296">
    <property type="entry name" value="Glyco_hydro_beta-prop_sf"/>
</dbReference>
<organism evidence="7 8">
    <name type="scientific">Zhihengliuella alba</name>
    <dbReference type="NCBI Taxonomy" id="547018"/>
    <lineage>
        <taxon>Bacteria</taxon>
        <taxon>Bacillati</taxon>
        <taxon>Actinomycetota</taxon>
        <taxon>Actinomycetes</taxon>
        <taxon>Micrococcales</taxon>
        <taxon>Micrococcaceae</taxon>
        <taxon>Zhihengliuella</taxon>
    </lineage>
</organism>
<feature type="domain" description="Glycosyl hydrolase family 32 N-terminal" evidence="6">
    <location>
        <begin position="32"/>
        <end position="338"/>
    </location>
</feature>
<evidence type="ECO:0000313" key="7">
    <source>
        <dbReference type="EMBL" id="GAA3700709.1"/>
    </source>
</evidence>
<dbReference type="InterPro" id="IPR051214">
    <property type="entry name" value="GH32_Enzymes"/>
</dbReference>
<feature type="region of interest" description="Disordered" evidence="5">
    <location>
        <begin position="1"/>
        <end position="37"/>
    </location>
</feature>
<comment type="similarity">
    <text evidence="1">Belongs to the glycosyl hydrolase 32 family.</text>
</comment>
<dbReference type="PROSITE" id="PS00609">
    <property type="entry name" value="GLYCOSYL_HYDROL_F32"/>
    <property type="match status" value="1"/>
</dbReference>
<dbReference type="InterPro" id="IPR001362">
    <property type="entry name" value="Glyco_hydro_32"/>
</dbReference>
<evidence type="ECO:0000256" key="4">
    <source>
        <dbReference type="ARBA" id="ARBA00023295"/>
    </source>
</evidence>
<keyword evidence="8" id="KW-1185">Reference proteome</keyword>
<proteinExistence type="inferred from homology"/>
<dbReference type="SUPFAM" id="SSF75005">
    <property type="entry name" value="Arabinanase/levansucrase/invertase"/>
    <property type="match status" value="1"/>
</dbReference>
<evidence type="ECO:0000256" key="3">
    <source>
        <dbReference type="ARBA" id="ARBA00022801"/>
    </source>
</evidence>
<gene>
    <name evidence="7" type="ORF">GCM10022377_12560</name>
</gene>
<dbReference type="PANTHER" id="PTHR43101:SF1">
    <property type="entry name" value="BETA-FRUCTOSIDASE"/>
    <property type="match status" value="1"/>
</dbReference>
<dbReference type="RefSeq" id="WP_344881663.1">
    <property type="nucleotide sequence ID" value="NZ_BAABCJ010000002.1"/>
</dbReference>
<sequence length="482" mass="51064">MTVQSDSPDSTSTTTTGGMPRSEPSAQRPAIHPRPLAGWLNDPNGILHHDGRYHVFCQYNPDSARHSSIAWAHLSSPDLLSWREHPVAIAPTPAGDDAFGCWSGIGTVDAGVPTLVYTGIREGGGPSTVLLARSADIALDDWAKEAEPAARMPEGERFTDVRDPFLFSRGGRRYGLQGAGSPGGEPAVLLYDATDLAHWKYLGRLLDSSDATAADVAEADIWECPQLFRSGDEWVLLLSLWRWVDGAHQLNSVAYLAGDLIAGQAPESLRFAVRTGGRADTGPDFYAPQVLAENDRTLAWGWSWEGRAEEFADADGWAGLLTLPRELGLVGDALVARPAAELEGLRGEAVDLEAGTANGLPDPVEIVVEPAEAGPDEAGPDGVASADVELLLEAGECSGSAGAEGSDGGRSVLRIPVGGGLRLYADRSIVEVFRSGGPSHTQRFYPEPGERLAVRLPDGVRAAGWALEPMDVVHRPGPGAPE</sequence>
<reference evidence="8" key="1">
    <citation type="journal article" date="2019" name="Int. J. Syst. Evol. Microbiol.">
        <title>The Global Catalogue of Microorganisms (GCM) 10K type strain sequencing project: providing services to taxonomists for standard genome sequencing and annotation.</title>
        <authorList>
            <consortium name="The Broad Institute Genomics Platform"/>
            <consortium name="The Broad Institute Genome Sequencing Center for Infectious Disease"/>
            <person name="Wu L."/>
            <person name="Ma J."/>
        </authorList>
    </citation>
    <scope>NUCLEOTIDE SEQUENCE [LARGE SCALE GENOMIC DNA]</scope>
    <source>
        <strain evidence="8">JCM 16961</strain>
    </source>
</reference>
<evidence type="ECO:0000313" key="8">
    <source>
        <dbReference type="Proteomes" id="UP001501536"/>
    </source>
</evidence>